<dbReference type="EMBL" id="JAVRHV010000007">
    <property type="protein sequence ID" value="MDT0554044.1"/>
    <property type="molecule type" value="Genomic_DNA"/>
</dbReference>
<proteinExistence type="predicted"/>
<evidence type="ECO:0000313" key="1">
    <source>
        <dbReference type="EMBL" id="MDT0554044.1"/>
    </source>
</evidence>
<organism evidence="1 2">
    <name type="scientific">Urechidicola vernalis</name>
    <dbReference type="NCBI Taxonomy" id="3075600"/>
    <lineage>
        <taxon>Bacteria</taxon>
        <taxon>Pseudomonadati</taxon>
        <taxon>Bacteroidota</taxon>
        <taxon>Flavobacteriia</taxon>
        <taxon>Flavobacteriales</taxon>
        <taxon>Flavobacteriaceae</taxon>
        <taxon>Urechidicola</taxon>
    </lineage>
</organism>
<evidence type="ECO:0000313" key="2">
    <source>
        <dbReference type="Proteomes" id="UP001252186"/>
    </source>
</evidence>
<accession>A0ABU2Y769</accession>
<gene>
    <name evidence="1" type="ORF">RM519_12350</name>
</gene>
<dbReference type="RefSeq" id="WP_311594128.1">
    <property type="nucleotide sequence ID" value="NZ_JAVRHV010000007.1"/>
</dbReference>
<dbReference type="Proteomes" id="UP001252186">
    <property type="component" value="Unassembled WGS sequence"/>
</dbReference>
<protein>
    <submittedName>
        <fullName evidence="1">Uncharacterized protein</fullName>
    </submittedName>
</protein>
<sequence length="227" mass="26963">MLIPSPAPIPYLSRSAPSKRYLESFFDGKIQGLIISSVHFAVSLYKPSTMPFNDSFSEETKAQLEKNYILKRSKSKKYKKELIVEVNYNYLQYLGVVRIYLQNKYNLKFEDIELLLYLYPINYFTRKDIRRFPCSWGYKRLNRLIQEDYIVKLSSVPARTRGCVFMLSIKAKNLVRNYHELLSGEKSIPNCPQHNPIFRKDTNTYRSTARAIMEEMRELLKDQNRWE</sequence>
<keyword evidence="2" id="KW-1185">Reference proteome</keyword>
<comment type="caution">
    <text evidence="1">The sequence shown here is derived from an EMBL/GenBank/DDBJ whole genome shotgun (WGS) entry which is preliminary data.</text>
</comment>
<name>A0ABU2Y769_9FLAO</name>
<reference evidence="1 2" key="1">
    <citation type="submission" date="2023-09" db="EMBL/GenBank/DDBJ databases">
        <authorList>
            <person name="Rey-Velasco X."/>
        </authorList>
    </citation>
    <scope>NUCLEOTIDE SEQUENCE [LARGE SCALE GENOMIC DNA]</scope>
    <source>
        <strain evidence="1 2">P050</strain>
    </source>
</reference>